<dbReference type="InterPro" id="IPR033749">
    <property type="entry name" value="Polyprenyl_synt_CS"/>
</dbReference>
<dbReference type="GO" id="GO:0008299">
    <property type="term" value="P:isoprenoid biosynthetic process"/>
    <property type="evidence" value="ECO:0007669"/>
    <property type="project" value="InterPro"/>
</dbReference>
<keyword evidence="2" id="KW-0460">Magnesium</keyword>
<evidence type="ECO:0000256" key="4">
    <source>
        <dbReference type="SAM" id="Phobius"/>
    </source>
</evidence>
<evidence type="ECO:0000256" key="2">
    <source>
        <dbReference type="ARBA" id="ARBA00022842"/>
    </source>
</evidence>
<dbReference type="PANTHER" id="PTHR12001">
    <property type="entry name" value="GERANYLGERANYL PYROPHOSPHATE SYNTHASE"/>
    <property type="match status" value="1"/>
</dbReference>
<dbReference type="PROSITE" id="PS00723">
    <property type="entry name" value="POLYPRENYL_SYNTHASE_1"/>
    <property type="match status" value="1"/>
</dbReference>
<dbReference type="Pfam" id="PF00348">
    <property type="entry name" value="polyprenyl_synt"/>
    <property type="match status" value="1"/>
</dbReference>
<protein>
    <submittedName>
        <fullName evidence="5">Octaprenyl diphosphate synthase</fullName>
        <ecNumber evidence="5">2.5.1.90</ecNumber>
    </submittedName>
</protein>
<dbReference type="InterPro" id="IPR008949">
    <property type="entry name" value="Isoprenoid_synthase_dom_sf"/>
</dbReference>
<dbReference type="InterPro" id="IPR000092">
    <property type="entry name" value="Polyprenyl_synt"/>
</dbReference>
<accession>A0A5E7U8I8</accession>
<comment type="similarity">
    <text evidence="3">Belongs to the FPP/GGPP synthase family.</text>
</comment>
<name>A0A5E7U8I8_PSEFL</name>
<reference evidence="5 6" key="1">
    <citation type="submission" date="2019-09" db="EMBL/GenBank/DDBJ databases">
        <authorList>
            <person name="Chandra G."/>
            <person name="Truman W A."/>
        </authorList>
    </citation>
    <scope>NUCLEOTIDE SEQUENCE [LARGE SCALE GENOMIC DNA]</scope>
    <source>
        <strain evidence="5">PS941</strain>
    </source>
</reference>
<dbReference type="EC" id="2.5.1.90" evidence="5"/>
<dbReference type="PANTHER" id="PTHR12001:SF44">
    <property type="entry name" value="GERANYLGERANYL PYROPHOSPHATE SYNTHASE"/>
    <property type="match status" value="1"/>
</dbReference>
<dbReference type="Proteomes" id="UP000326452">
    <property type="component" value="Unassembled WGS sequence"/>
</dbReference>
<dbReference type="SUPFAM" id="SSF48576">
    <property type="entry name" value="Terpenoid synthases"/>
    <property type="match status" value="1"/>
</dbReference>
<feature type="transmembrane region" description="Helical" evidence="4">
    <location>
        <begin position="83"/>
        <end position="101"/>
    </location>
</feature>
<dbReference type="Gene3D" id="1.10.600.10">
    <property type="entry name" value="Farnesyl Diphosphate Synthase"/>
    <property type="match status" value="1"/>
</dbReference>
<dbReference type="RefSeq" id="WP_150693547.1">
    <property type="nucleotide sequence ID" value="NZ_CABVJC010000005.1"/>
</dbReference>
<evidence type="ECO:0000256" key="3">
    <source>
        <dbReference type="RuleBase" id="RU004466"/>
    </source>
</evidence>
<evidence type="ECO:0000313" key="6">
    <source>
        <dbReference type="Proteomes" id="UP000326452"/>
    </source>
</evidence>
<sequence>MFPSNPQQYAAAKKSWVVAFEYQEQHAGMKVRTDLTRALANVYRLSSDKTRIICDCVERFNTASLIHDDIIDQDRIRRGADSVWVRYGVAAALISGMYGYIQGLKSLSESGRMTLVQAGLDSLEELHIGQYLDTLLSEGTDLPTMEQYPYVAQLNTGCFFIFILRACQQLKPLPQQCYRSLKSMLLELAVYYRFVNDYCDINHIPHYAKKGFAPDLEAGPKSFLMIIANQPLHKSNRSEIQKRQIIINWGNADVFCKALKIMEDSYATLPGFLQRAQQQCNELDFSQLHKFLDNVHFQQKPADDFYASLQLNT</sequence>
<organism evidence="5 6">
    <name type="scientific">Pseudomonas fluorescens</name>
    <dbReference type="NCBI Taxonomy" id="294"/>
    <lineage>
        <taxon>Bacteria</taxon>
        <taxon>Pseudomonadati</taxon>
        <taxon>Pseudomonadota</taxon>
        <taxon>Gammaproteobacteria</taxon>
        <taxon>Pseudomonadales</taxon>
        <taxon>Pseudomonadaceae</taxon>
        <taxon>Pseudomonas</taxon>
    </lineage>
</organism>
<dbReference type="GO" id="GO:0046872">
    <property type="term" value="F:metal ion binding"/>
    <property type="evidence" value="ECO:0007669"/>
    <property type="project" value="UniProtKB-KW"/>
</dbReference>
<keyword evidence="3 5" id="KW-0808">Transferase</keyword>
<dbReference type="AlphaFoldDB" id="A0A5E7U8I8"/>
<keyword evidence="1" id="KW-0479">Metal-binding</keyword>
<gene>
    <name evidence="5" type="primary">ispB_1</name>
    <name evidence="5" type="ORF">PS941_03214</name>
</gene>
<dbReference type="OrthoDB" id="9805316at2"/>
<proteinExistence type="inferred from homology"/>
<keyword evidence="4" id="KW-1133">Transmembrane helix</keyword>
<keyword evidence="4" id="KW-0472">Membrane</keyword>
<dbReference type="EMBL" id="CABVJC010000005">
    <property type="protein sequence ID" value="VVQ07090.1"/>
    <property type="molecule type" value="Genomic_DNA"/>
</dbReference>
<evidence type="ECO:0000256" key="1">
    <source>
        <dbReference type="ARBA" id="ARBA00022723"/>
    </source>
</evidence>
<keyword evidence="4" id="KW-0812">Transmembrane</keyword>
<evidence type="ECO:0000313" key="5">
    <source>
        <dbReference type="EMBL" id="VVQ07090.1"/>
    </source>
</evidence>
<dbReference type="GO" id="GO:0106350">
    <property type="term" value="F:all-trans-octaprenyl-diphosphate synthase activity"/>
    <property type="evidence" value="ECO:0007669"/>
    <property type="project" value="UniProtKB-EC"/>
</dbReference>